<dbReference type="SUPFAM" id="SSF64167">
    <property type="entry name" value="SurE-like"/>
    <property type="match status" value="1"/>
</dbReference>
<evidence type="ECO:0000313" key="2">
    <source>
        <dbReference type="EMBL" id="ONI17007.1"/>
    </source>
</evidence>
<feature type="signal peptide" evidence="1">
    <location>
        <begin position="1"/>
        <end position="25"/>
    </location>
</feature>
<dbReference type="AlphaFoldDB" id="A0A251PZJ7"/>
<dbReference type="GO" id="GO:0008252">
    <property type="term" value="F:nucleotidase activity"/>
    <property type="evidence" value="ECO:0007669"/>
    <property type="project" value="InterPro"/>
</dbReference>
<dbReference type="InterPro" id="IPR036523">
    <property type="entry name" value="SurE-like_sf"/>
</dbReference>
<feature type="chain" id="PRO_5012242168" evidence="1">
    <location>
        <begin position="26"/>
        <end position="139"/>
    </location>
</feature>
<dbReference type="Gramene" id="ONI17007">
    <property type="protein sequence ID" value="ONI17007"/>
    <property type="gene ID" value="PRUPE_3G133700"/>
</dbReference>
<evidence type="ECO:0000313" key="3">
    <source>
        <dbReference type="Proteomes" id="UP000006882"/>
    </source>
</evidence>
<dbReference type="Proteomes" id="UP000006882">
    <property type="component" value="Chromosome G3"/>
</dbReference>
<organism evidence="2 3">
    <name type="scientific">Prunus persica</name>
    <name type="common">Peach</name>
    <name type="synonym">Amygdalus persica</name>
    <dbReference type="NCBI Taxonomy" id="3760"/>
    <lineage>
        <taxon>Eukaryota</taxon>
        <taxon>Viridiplantae</taxon>
        <taxon>Streptophyta</taxon>
        <taxon>Embryophyta</taxon>
        <taxon>Tracheophyta</taxon>
        <taxon>Spermatophyta</taxon>
        <taxon>Magnoliopsida</taxon>
        <taxon>eudicotyledons</taxon>
        <taxon>Gunneridae</taxon>
        <taxon>Pentapetalae</taxon>
        <taxon>rosids</taxon>
        <taxon>fabids</taxon>
        <taxon>Rosales</taxon>
        <taxon>Rosaceae</taxon>
        <taxon>Amygdaloideae</taxon>
        <taxon>Amygdaleae</taxon>
        <taxon>Prunus</taxon>
    </lineage>
</organism>
<sequence length="139" mass="15069">MILELLFDGFCLLWLIFDRLDICFSAPQLDRSVAGDSVTVRETIYVSSSQINSATSFEVSGNLTLSGSLTPRSVSLPPLFYSDAVAGAREALICGVSSLYMSLNWKKDVSYESDMKDAVGVSLPLIYAVVKSIQEGVCP</sequence>
<dbReference type="InterPro" id="IPR030048">
    <property type="entry name" value="SurE"/>
</dbReference>
<name>A0A251PZJ7_PRUPE</name>
<dbReference type="PANTHER" id="PTHR30457:SF16">
    <property type="entry name" value="SURVIVAL PROTEIN SURE-LIKE PHOSPHATASE_NUCLEOTIDASE DOMAIN-CONTAINING PROTEIN"/>
    <property type="match status" value="1"/>
</dbReference>
<gene>
    <name evidence="2" type="ORF">PRUPE_3G133700</name>
</gene>
<dbReference type="EMBL" id="CM007653">
    <property type="protein sequence ID" value="ONI17007.1"/>
    <property type="molecule type" value="Genomic_DNA"/>
</dbReference>
<dbReference type="PANTHER" id="PTHR30457">
    <property type="entry name" value="5'-NUCLEOTIDASE SURE"/>
    <property type="match status" value="1"/>
</dbReference>
<accession>A0A251PZJ7</accession>
<keyword evidence="3" id="KW-1185">Reference proteome</keyword>
<keyword evidence="1" id="KW-0732">Signal</keyword>
<reference evidence="2 3" key="1">
    <citation type="journal article" date="2013" name="Nat. Genet.">
        <title>The high-quality draft genome of peach (Prunus persica) identifies unique patterns of genetic diversity, domestication and genome evolution.</title>
        <authorList>
            <consortium name="International Peach Genome Initiative"/>
            <person name="Verde I."/>
            <person name="Abbott A.G."/>
            <person name="Scalabrin S."/>
            <person name="Jung S."/>
            <person name="Shu S."/>
            <person name="Marroni F."/>
            <person name="Zhebentyayeva T."/>
            <person name="Dettori M.T."/>
            <person name="Grimwood J."/>
            <person name="Cattonaro F."/>
            <person name="Zuccolo A."/>
            <person name="Rossini L."/>
            <person name="Jenkins J."/>
            <person name="Vendramin E."/>
            <person name="Meisel L.A."/>
            <person name="Decroocq V."/>
            <person name="Sosinski B."/>
            <person name="Prochnik S."/>
            <person name="Mitros T."/>
            <person name="Policriti A."/>
            <person name="Cipriani G."/>
            <person name="Dondini L."/>
            <person name="Ficklin S."/>
            <person name="Goodstein D.M."/>
            <person name="Xuan P."/>
            <person name="Del Fabbro C."/>
            <person name="Aramini V."/>
            <person name="Copetti D."/>
            <person name="Gonzalez S."/>
            <person name="Horner D.S."/>
            <person name="Falchi R."/>
            <person name="Lucas S."/>
            <person name="Mica E."/>
            <person name="Maldonado J."/>
            <person name="Lazzari B."/>
            <person name="Bielenberg D."/>
            <person name="Pirona R."/>
            <person name="Miculan M."/>
            <person name="Barakat A."/>
            <person name="Testolin R."/>
            <person name="Stella A."/>
            <person name="Tartarini S."/>
            <person name="Tonutti P."/>
            <person name="Arus P."/>
            <person name="Orellana A."/>
            <person name="Wells C."/>
            <person name="Main D."/>
            <person name="Vizzotto G."/>
            <person name="Silva H."/>
            <person name="Salamini F."/>
            <person name="Schmutz J."/>
            <person name="Morgante M."/>
            <person name="Rokhsar D.S."/>
        </authorList>
    </citation>
    <scope>NUCLEOTIDE SEQUENCE [LARGE SCALE GENOMIC DNA]</scope>
    <source>
        <strain evidence="3">cv. Nemared</strain>
    </source>
</reference>
<proteinExistence type="predicted"/>
<protein>
    <submittedName>
        <fullName evidence="2">Uncharacterized protein</fullName>
    </submittedName>
</protein>
<evidence type="ECO:0000256" key="1">
    <source>
        <dbReference type="SAM" id="SignalP"/>
    </source>
</evidence>
<dbReference type="Gene3D" id="3.40.1210.10">
    <property type="entry name" value="Survival protein SurE-like phosphatase/nucleotidase"/>
    <property type="match status" value="1"/>
</dbReference>